<comment type="caution">
    <text evidence="1">The sequence shown here is derived from an EMBL/GenBank/DDBJ whole genome shotgun (WGS) entry which is preliminary data.</text>
</comment>
<dbReference type="PATRIC" id="fig|1217695.3.peg.1494"/>
<dbReference type="RefSeq" id="WP_005272277.1">
    <property type="nucleotide sequence ID" value="NZ_KB850194.1"/>
</dbReference>
<dbReference type="PROSITE" id="PS51257">
    <property type="entry name" value="PROKAR_LIPOPROTEIN"/>
    <property type="match status" value="1"/>
</dbReference>
<dbReference type="EMBL" id="APRZ01000014">
    <property type="protein sequence ID" value="ENX34897.1"/>
    <property type="molecule type" value="Genomic_DNA"/>
</dbReference>
<dbReference type="OrthoDB" id="9992241at2"/>
<evidence type="ECO:0008006" key="3">
    <source>
        <dbReference type="Google" id="ProtNLM"/>
    </source>
</evidence>
<dbReference type="HOGENOM" id="CLU_2165505_0_0_6"/>
<sequence length="110" mass="12204">MKKLVLLAFFVGSVGCGNNELIKLNKDLKQHEQIEKDLLSESKILESKCNNSVQIAKEADKSNQGNIVELSKNAAEICQILQSNTEKRLKNAEKILQLHVAITAEESKGK</sequence>
<protein>
    <recommendedName>
        <fullName evidence="3">Lipoprotein</fullName>
    </recommendedName>
</protein>
<organism evidence="1 2">
    <name type="scientific">Acinetobacter colistiniresistens</name>
    <dbReference type="NCBI Taxonomy" id="280145"/>
    <lineage>
        <taxon>Bacteria</taxon>
        <taxon>Pseudomonadati</taxon>
        <taxon>Pseudomonadota</taxon>
        <taxon>Gammaproteobacteria</taxon>
        <taxon>Moraxellales</taxon>
        <taxon>Moraxellaceae</taxon>
        <taxon>Acinetobacter</taxon>
    </lineage>
</organism>
<proteinExistence type="predicted"/>
<gene>
    <name evidence="1" type="ORF">F889_01537</name>
</gene>
<dbReference type="Proteomes" id="UP000013009">
    <property type="component" value="Unassembled WGS sequence"/>
</dbReference>
<accession>N9R6X0</accession>
<reference evidence="1 2" key="1">
    <citation type="submission" date="2013-02" db="EMBL/GenBank/DDBJ databases">
        <title>The Genome Sequence of Acinetobacter sp. NIPH 1859.</title>
        <authorList>
            <consortium name="The Broad Institute Genome Sequencing Platform"/>
            <consortium name="The Broad Institute Genome Sequencing Center for Infectious Disease"/>
            <person name="Cerqueira G."/>
            <person name="Feldgarden M."/>
            <person name="Courvalin P."/>
            <person name="Perichon B."/>
            <person name="Grillot-Courvalin C."/>
            <person name="Clermont D."/>
            <person name="Rocha E."/>
            <person name="Yoon E.-J."/>
            <person name="Nemec A."/>
            <person name="Walker B."/>
            <person name="Young S.K."/>
            <person name="Zeng Q."/>
            <person name="Gargeya S."/>
            <person name="Fitzgerald M."/>
            <person name="Haas B."/>
            <person name="Abouelleil A."/>
            <person name="Alvarado L."/>
            <person name="Arachchi H.M."/>
            <person name="Berlin A.M."/>
            <person name="Chapman S.B."/>
            <person name="Dewar J."/>
            <person name="Goldberg J."/>
            <person name="Griggs A."/>
            <person name="Gujja S."/>
            <person name="Hansen M."/>
            <person name="Howarth C."/>
            <person name="Imamovic A."/>
            <person name="Larimer J."/>
            <person name="McCowan C."/>
            <person name="Murphy C."/>
            <person name="Neiman D."/>
            <person name="Pearson M."/>
            <person name="Priest M."/>
            <person name="Roberts A."/>
            <person name="Saif S."/>
            <person name="Shea T."/>
            <person name="Sisk P."/>
            <person name="Sykes S."/>
            <person name="Wortman J."/>
            <person name="Nusbaum C."/>
            <person name="Birren B."/>
        </authorList>
    </citation>
    <scope>NUCLEOTIDE SEQUENCE [LARGE SCALE GENOMIC DNA]</scope>
    <source>
        <strain evidence="1 2">NIPH 1859</strain>
    </source>
</reference>
<dbReference type="AlphaFoldDB" id="N9R6X0"/>
<name>N9R6X0_9GAMM</name>
<evidence type="ECO:0000313" key="2">
    <source>
        <dbReference type="Proteomes" id="UP000013009"/>
    </source>
</evidence>
<keyword evidence="2" id="KW-1185">Reference proteome</keyword>
<evidence type="ECO:0000313" key="1">
    <source>
        <dbReference type="EMBL" id="ENX34897.1"/>
    </source>
</evidence>